<feature type="domain" description="CN hydrolase" evidence="2">
    <location>
        <begin position="299"/>
        <end position="549"/>
    </location>
</feature>
<dbReference type="SUPFAM" id="SSF56317">
    <property type="entry name" value="Carbon-nitrogen hydrolase"/>
    <property type="match status" value="2"/>
</dbReference>
<organism evidence="3">
    <name type="scientific">Rhizobium leguminosarum</name>
    <dbReference type="NCBI Taxonomy" id="384"/>
    <lineage>
        <taxon>Bacteria</taxon>
        <taxon>Pseudomonadati</taxon>
        <taxon>Pseudomonadota</taxon>
        <taxon>Alphaproteobacteria</taxon>
        <taxon>Hyphomicrobiales</taxon>
        <taxon>Rhizobiaceae</taxon>
        <taxon>Rhizobium/Agrobacterium group</taxon>
        <taxon>Rhizobium</taxon>
    </lineage>
</organism>
<dbReference type="InterPro" id="IPR050345">
    <property type="entry name" value="Aliph_Amidase/BUP"/>
</dbReference>
<reference evidence="3" key="1">
    <citation type="submission" date="2016-03" db="EMBL/GenBank/DDBJ databases">
        <title>Microsymbionts genomes from the relict species Vavilovia formosa.</title>
        <authorList>
            <person name="Chirak E."/>
            <person name="Kimeklis A."/>
            <person name="Kopat V."/>
            <person name="Andronov E."/>
        </authorList>
    </citation>
    <scope>NUCLEOTIDE SEQUENCE [LARGE SCALE GENOMIC DNA]</scope>
    <source>
        <strain evidence="3">Vaf12</strain>
    </source>
</reference>
<protein>
    <submittedName>
        <fullName evidence="3">Amidohydrolase</fullName>
    </submittedName>
</protein>
<comment type="caution">
    <text evidence="3">The sequence shown here is derived from an EMBL/GenBank/DDBJ whole genome shotgun (WGS) entry which is preliminary data.</text>
</comment>
<evidence type="ECO:0000256" key="1">
    <source>
        <dbReference type="ARBA" id="ARBA00022801"/>
    </source>
</evidence>
<dbReference type="RefSeq" id="WP_062940181.1">
    <property type="nucleotide sequence ID" value="NZ_CP171847.1"/>
</dbReference>
<dbReference type="CDD" id="cd07579">
    <property type="entry name" value="nitrilase_1_R2"/>
    <property type="match status" value="1"/>
</dbReference>
<feature type="domain" description="CN hydrolase" evidence="2">
    <location>
        <begin position="11"/>
        <end position="247"/>
    </location>
</feature>
<dbReference type="Pfam" id="PF00795">
    <property type="entry name" value="CN_hydrolase"/>
    <property type="match status" value="2"/>
</dbReference>
<dbReference type="PANTHER" id="PTHR43674:SF16">
    <property type="entry name" value="CARBON-NITROGEN FAMILY, PUTATIVE (AFU_ORTHOLOGUE AFUA_5G02350)-RELATED"/>
    <property type="match status" value="1"/>
</dbReference>
<dbReference type="PANTHER" id="PTHR43674">
    <property type="entry name" value="NITRILASE C965.09-RELATED"/>
    <property type="match status" value="1"/>
</dbReference>
<dbReference type="InterPro" id="IPR036526">
    <property type="entry name" value="C-N_Hydrolase_sf"/>
</dbReference>
<dbReference type="Gene3D" id="3.60.110.10">
    <property type="entry name" value="Carbon-nitrogen hydrolase"/>
    <property type="match status" value="2"/>
</dbReference>
<dbReference type="InterPro" id="IPR003010">
    <property type="entry name" value="C-N_Hydrolase"/>
</dbReference>
<evidence type="ECO:0000259" key="2">
    <source>
        <dbReference type="PROSITE" id="PS50263"/>
    </source>
</evidence>
<dbReference type="AlphaFoldDB" id="A0A154IRA0"/>
<name>A0A154IRA0_RHILE</name>
<sequence length="583" mass="63838">MGTTMTSTQSYTAATIQFEPTMFEKARNISRLAALCEEAAEAGARLIVTPEMGTTGYCWFDRAEVKPFVETIPGATTDVFQAIARKHRCYIVVGMPEVDPASDLYYNTAVLIGPDGVVGRHRKSHPYIAEPKWAANGDIVHEVFETEIGRISMLVCMDLHFFETARLEALAGADIICHISNWLQERTPAPYWINRAFENACYVIESNRWGLERTVQFSGGSCVIDPDGRVAASIDTGDGIAYGTIDLALARRREVLFEPVFKSRRPELYMNMMTNSFTWNPGDYFRLYGYQPIPRGRASRAAVAQFAPTSVVADNLARIADLAAEAKATTAPDILVFPELSLTGLEAPQGRAEPLSGPTVSAFVRLAMKLGFYLVAGFAEEDGDKVYNSAVLAGPEGLVGSYRKTHLGIADSWATAGDEWKVYDLAIGRVGLAIGHDALYPEAIRSLALMGCDVVACPSAIAGTFTGSHNGTKIPHNYPIPKGADPYHWHALRVRGGENNVYFAFANVLDPARGYLGKSAVFGPDSFAFPRQESAILDEDGIAAAAVDTTNLDTPYPTNIVRRKDLVVMRQPHHYQPLVKWHQ</sequence>
<evidence type="ECO:0000313" key="3">
    <source>
        <dbReference type="EMBL" id="KZB02906.1"/>
    </source>
</evidence>
<dbReference type="PROSITE" id="PS50263">
    <property type="entry name" value="CN_HYDROLASE"/>
    <property type="match status" value="2"/>
</dbReference>
<keyword evidence="1 3" id="KW-0378">Hydrolase</keyword>
<accession>A0A154IRA0</accession>
<gene>
    <name evidence="3" type="ORF">A4A59_08580</name>
</gene>
<dbReference type="EMBL" id="LVYU01000024">
    <property type="protein sequence ID" value="KZB02906.1"/>
    <property type="molecule type" value="Genomic_DNA"/>
</dbReference>
<proteinExistence type="predicted"/>
<dbReference type="CDD" id="cd07578">
    <property type="entry name" value="nitrilase_1_R1"/>
    <property type="match status" value="1"/>
</dbReference>
<dbReference type="GO" id="GO:0016811">
    <property type="term" value="F:hydrolase activity, acting on carbon-nitrogen (but not peptide) bonds, in linear amides"/>
    <property type="evidence" value="ECO:0007669"/>
    <property type="project" value="TreeGrafter"/>
</dbReference>